<gene>
    <name evidence="1" type="ORF">EVAR_21679_1</name>
</gene>
<dbReference type="AlphaFoldDB" id="A0A4C1VG22"/>
<name>A0A4C1VG22_EUMVA</name>
<accession>A0A4C1VG22</accession>
<keyword evidence="2" id="KW-1185">Reference proteome</keyword>
<sequence length="167" mass="19618">MIKKINSFRTSYLKKKKVLDTRSGSGADDEYKTKVWYFKLLEFLDGSEHILTTRSNLDETQSIEGLNEYVLRVVTRKSYHIKTSIKTSLKSHLELSLDYIVLYPCCGRFGYSTKMDRPDHTLTEYRRELTASPIVFQPTHWMKFSSNPYPPSSFHRTTYSFQRLATH</sequence>
<proteinExistence type="predicted"/>
<evidence type="ECO:0000313" key="1">
    <source>
        <dbReference type="EMBL" id="GBP37836.1"/>
    </source>
</evidence>
<comment type="caution">
    <text evidence="1">The sequence shown here is derived from an EMBL/GenBank/DDBJ whole genome shotgun (WGS) entry which is preliminary data.</text>
</comment>
<organism evidence="1 2">
    <name type="scientific">Eumeta variegata</name>
    <name type="common">Bagworm moth</name>
    <name type="synonym">Eumeta japonica</name>
    <dbReference type="NCBI Taxonomy" id="151549"/>
    <lineage>
        <taxon>Eukaryota</taxon>
        <taxon>Metazoa</taxon>
        <taxon>Ecdysozoa</taxon>
        <taxon>Arthropoda</taxon>
        <taxon>Hexapoda</taxon>
        <taxon>Insecta</taxon>
        <taxon>Pterygota</taxon>
        <taxon>Neoptera</taxon>
        <taxon>Endopterygota</taxon>
        <taxon>Lepidoptera</taxon>
        <taxon>Glossata</taxon>
        <taxon>Ditrysia</taxon>
        <taxon>Tineoidea</taxon>
        <taxon>Psychidae</taxon>
        <taxon>Oiketicinae</taxon>
        <taxon>Eumeta</taxon>
    </lineage>
</organism>
<dbReference type="Proteomes" id="UP000299102">
    <property type="component" value="Unassembled WGS sequence"/>
</dbReference>
<evidence type="ECO:0000313" key="2">
    <source>
        <dbReference type="Proteomes" id="UP000299102"/>
    </source>
</evidence>
<protein>
    <submittedName>
        <fullName evidence="1">Uncharacterized protein</fullName>
    </submittedName>
</protein>
<dbReference type="EMBL" id="BGZK01000339">
    <property type="protein sequence ID" value="GBP37836.1"/>
    <property type="molecule type" value="Genomic_DNA"/>
</dbReference>
<reference evidence="1 2" key="1">
    <citation type="journal article" date="2019" name="Commun. Biol.">
        <title>The bagworm genome reveals a unique fibroin gene that provides high tensile strength.</title>
        <authorList>
            <person name="Kono N."/>
            <person name="Nakamura H."/>
            <person name="Ohtoshi R."/>
            <person name="Tomita M."/>
            <person name="Numata K."/>
            <person name="Arakawa K."/>
        </authorList>
    </citation>
    <scope>NUCLEOTIDE SEQUENCE [LARGE SCALE GENOMIC DNA]</scope>
</reference>